<reference evidence="2" key="1">
    <citation type="submission" date="2022-07" db="EMBL/GenBank/DDBJ databases">
        <title>Isolation, identification, and degradation of a PFOSA degrading strain from sewage treatment plant.</title>
        <authorList>
            <person name="Zhang L."/>
            <person name="Huo Y."/>
        </authorList>
    </citation>
    <scope>NUCLEOTIDE SEQUENCE</scope>
    <source>
        <strain evidence="2">C1</strain>
    </source>
</reference>
<gene>
    <name evidence="2" type="ORF">NOX80_04975</name>
</gene>
<dbReference type="Proteomes" id="UP001059844">
    <property type="component" value="Chromosome"/>
</dbReference>
<proteinExistence type="predicted"/>
<evidence type="ECO:0000313" key="2">
    <source>
        <dbReference type="EMBL" id="UUC46555.1"/>
    </source>
</evidence>
<feature type="domain" description="Immunity MXAN-0049 protein" evidence="1">
    <location>
        <begin position="42"/>
        <end position="179"/>
    </location>
</feature>
<accession>A0ABY5IUU8</accession>
<protein>
    <recommendedName>
        <fullName evidence="1">Immunity MXAN-0049 protein domain-containing protein</fullName>
    </recommendedName>
</protein>
<dbReference type="RefSeq" id="WP_256552219.1">
    <property type="nucleotide sequence ID" value="NZ_CP101751.1"/>
</dbReference>
<sequence length="191" mass="22330">MMSFYILKSVVDDEDYLAEKVNVSEKGMHKLSISGVSLKDKELKIELKKNKGNVRNVISNLYGIPIISELISDVLLSNCPNEIELFEVKIDMKIESKFYFLNILDNVDAIDFEKSIYVEIMPETKVLSEITKLVLNNSKVQSRHIFRLKHFRDEIVVSEDLKNRLEDLKISEYKFIPIEDFEYKAGRLNRY</sequence>
<evidence type="ECO:0000313" key="3">
    <source>
        <dbReference type="Proteomes" id="UP001059844"/>
    </source>
</evidence>
<keyword evidence="3" id="KW-1185">Reference proteome</keyword>
<organism evidence="2 3">
    <name type="scientific">Flavobacterium cerinum</name>
    <dbReference type="NCBI Taxonomy" id="2502784"/>
    <lineage>
        <taxon>Bacteria</taxon>
        <taxon>Pseudomonadati</taxon>
        <taxon>Bacteroidota</taxon>
        <taxon>Flavobacteriia</taxon>
        <taxon>Flavobacteriales</taxon>
        <taxon>Flavobacteriaceae</taxon>
        <taxon>Flavobacterium</taxon>
    </lineage>
</organism>
<dbReference type="Pfam" id="PF07791">
    <property type="entry name" value="Imm11"/>
    <property type="match status" value="1"/>
</dbReference>
<dbReference type="EMBL" id="CP101751">
    <property type="protein sequence ID" value="UUC46555.1"/>
    <property type="molecule type" value="Genomic_DNA"/>
</dbReference>
<name>A0ABY5IUU8_9FLAO</name>
<dbReference type="InterPro" id="IPR012433">
    <property type="entry name" value="Imm11"/>
</dbReference>
<evidence type="ECO:0000259" key="1">
    <source>
        <dbReference type="Pfam" id="PF07791"/>
    </source>
</evidence>